<dbReference type="Pfam" id="PF04149">
    <property type="entry name" value="DUF397"/>
    <property type="match status" value="1"/>
</dbReference>
<accession>A0A263D819</accession>
<sequence length="62" mass="6596">MCHRVLPERRWRKSSYSNGGTGECVEVAVAALNVAVRDSKAPAAGVEVGHASWRAFLAVVTA</sequence>
<protein>
    <submittedName>
        <fullName evidence="2">DUF397 domain-containing protein</fullName>
    </submittedName>
</protein>
<evidence type="ECO:0000313" key="3">
    <source>
        <dbReference type="Proteomes" id="UP000242444"/>
    </source>
</evidence>
<proteinExistence type="predicted"/>
<dbReference type="RefSeq" id="WP_094862061.1">
    <property type="nucleotide sequence ID" value="NZ_NKYE01000004.1"/>
</dbReference>
<keyword evidence="3" id="KW-1185">Reference proteome</keyword>
<dbReference type="EMBL" id="NKYE01000004">
    <property type="protein sequence ID" value="OZM73545.1"/>
    <property type="molecule type" value="Genomic_DNA"/>
</dbReference>
<organism evidence="2 3">
    <name type="scientific">Amycolatopsis antarctica</name>
    <dbReference type="NCBI Taxonomy" id="1854586"/>
    <lineage>
        <taxon>Bacteria</taxon>
        <taxon>Bacillati</taxon>
        <taxon>Actinomycetota</taxon>
        <taxon>Actinomycetes</taxon>
        <taxon>Pseudonocardiales</taxon>
        <taxon>Pseudonocardiaceae</taxon>
        <taxon>Amycolatopsis</taxon>
    </lineage>
</organism>
<dbReference type="InParanoid" id="A0A263D819"/>
<dbReference type="InterPro" id="IPR007278">
    <property type="entry name" value="DUF397"/>
</dbReference>
<evidence type="ECO:0000259" key="1">
    <source>
        <dbReference type="Pfam" id="PF04149"/>
    </source>
</evidence>
<evidence type="ECO:0000313" key="2">
    <source>
        <dbReference type="EMBL" id="OZM73545.1"/>
    </source>
</evidence>
<feature type="domain" description="DUF397" evidence="1">
    <location>
        <begin position="10"/>
        <end position="60"/>
    </location>
</feature>
<gene>
    <name evidence="2" type="ORF">CFN78_08370</name>
</gene>
<dbReference type="AlphaFoldDB" id="A0A263D819"/>
<reference evidence="2 3" key="1">
    <citation type="submission" date="2017-07" db="EMBL/GenBank/DDBJ databases">
        <title>Amycolatopsis antarcticus sp. nov., isolated from the surface of an Antarcticus brown macroalga.</title>
        <authorList>
            <person name="Wang J."/>
            <person name="Leiva S."/>
            <person name="Huang J."/>
            <person name="Huang Y."/>
        </authorList>
    </citation>
    <scope>NUCLEOTIDE SEQUENCE [LARGE SCALE GENOMIC DNA]</scope>
    <source>
        <strain evidence="2 3">AU-G6</strain>
    </source>
</reference>
<name>A0A263D819_9PSEU</name>
<dbReference type="Proteomes" id="UP000242444">
    <property type="component" value="Unassembled WGS sequence"/>
</dbReference>
<comment type="caution">
    <text evidence="2">The sequence shown here is derived from an EMBL/GenBank/DDBJ whole genome shotgun (WGS) entry which is preliminary data.</text>
</comment>